<keyword evidence="1" id="KW-0472">Membrane</keyword>
<name>A0A3B0YZZ0_9ZZZZ</name>
<accession>A0A3B0YZZ0</accession>
<evidence type="ECO:0000256" key="1">
    <source>
        <dbReference type="SAM" id="Phobius"/>
    </source>
</evidence>
<evidence type="ECO:0000313" key="2">
    <source>
        <dbReference type="EMBL" id="VAW86608.1"/>
    </source>
</evidence>
<reference evidence="2" key="1">
    <citation type="submission" date="2018-06" db="EMBL/GenBank/DDBJ databases">
        <authorList>
            <person name="Zhirakovskaya E."/>
        </authorList>
    </citation>
    <scope>NUCLEOTIDE SEQUENCE</scope>
</reference>
<dbReference type="EMBL" id="UOFO01000096">
    <property type="protein sequence ID" value="VAW86608.1"/>
    <property type="molecule type" value="Genomic_DNA"/>
</dbReference>
<gene>
    <name evidence="2" type="ORF">MNBD_GAMMA16-2141</name>
</gene>
<evidence type="ECO:0008006" key="3">
    <source>
        <dbReference type="Google" id="ProtNLM"/>
    </source>
</evidence>
<protein>
    <recommendedName>
        <fullName evidence="3">VWFA domain-containing protein</fullName>
    </recommendedName>
</protein>
<keyword evidence="1" id="KW-1133">Transmembrane helix</keyword>
<organism evidence="2">
    <name type="scientific">hydrothermal vent metagenome</name>
    <dbReference type="NCBI Taxonomy" id="652676"/>
    <lineage>
        <taxon>unclassified sequences</taxon>
        <taxon>metagenomes</taxon>
        <taxon>ecological metagenomes</taxon>
    </lineage>
</organism>
<keyword evidence="1" id="KW-0812">Transmembrane</keyword>
<dbReference type="AlphaFoldDB" id="A0A3B0YZZ0"/>
<sequence>MVIGIQRMTAIALLGTLLLCIVTLVANAASPTSLKNDTLSASMDEIHIITNTQRQGTKSSIGVLAGILQQHKKIKLWALDENNHIQSLLVEHSTTFPEKKGLLDLFSDINKQAHKQKISNHIFILFDERSSIPMISNDDYNKVSPLIENFQKSNINISTIHLGYTEKNAHLGALTTATNGRYQTIENIERLEEKFLDFISSALILNYLPLYDNLVRIDKNTDQVTFLLFSIDKNLPPRFIPPQGKIFSQYNYPDNVSWLQEKNFDIIRIDKPSRGTWQIDTQLNSHNKAIIKSPFLTEINPVPLHFFARSAHTLSIKLTQSGQHITNPKVLDHVAIKVAMKNQDSKIQTWFPMDNGHNGDDEAGDGIYSLQLNQALSPGQHNLSIDIDGYLFQRQINTAINVIREPAEFFHHLSADTSQYLITVVPYAKLLNLETMTVTATVINAVHEHQELRLSRSNAFEWQVTLDNNPETSPYTVEINIAATTYNGKSQSIWLGPVTIGEKQVLPSKKIALKNYSEKINAKKETLIDSEKAAIHNTPNRVISAIQLILINLLFGMLVIATIFICSAHNRKWRHTLRVMLSYD</sequence>
<feature type="transmembrane region" description="Helical" evidence="1">
    <location>
        <begin position="545"/>
        <end position="568"/>
    </location>
</feature>
<proteinExistence type="predicted"/>